<dbReference type="NCBIfam" id="TIGR01496">
    <property type="entry name" value="DHPS"/>
    <property type="match status" value="1"/>
</dbReference>
<keyword evidence="5 11" id="KW-0808">Transferase</keyword>
<protein>
    <recommendedName>
        <fullName evidence="4">dihydropteroate synthase</fullName>
        <ecNumber evidence="4">2.5.1.15</ecNumber>
    </recommendedName>
</protein>
<evidence type="ECO:0000313" key="11">
    <source>
        <dbReference type="EMBL" id="TLD94601.1"/>
    </source>
</evidence>
<evidence type="ECO:0000256" key="6">
    <source>
        <dbReference type="ARBA" id="ARBA00022723"/>
    </source>
</evidence>
<organism evidence="11 12">
    <name type="scientific">Helicobacter saguini</name>
    <dbReference type="NCBI Taxonomy" id="1548018"/>
    <lineage>
        <taxon>Bacteria</taxon>
        <taxon>Pseudomonadati</taxon>
        <taxon>Campylobacterota</taxon>
        <taxon>Epsilonproteobacteria</taxon>
        <taxon>Campylobacterales</taxon>
        <taxon>Helicobacteraceae</taxon>
        <taxon>Helicobacter</taxon>
    </lineage>
</organism>
<dbReference type="InterPro" id="IPR000489">
    <property type="entry name" value="Pterin-binding_dom"/>
</dbReference>
<comment type="pathway">
    <text evidence="3">Cofactor biosynthesis; tetrahydrofolate biosynthesis; 7,8-dihydrofolate from 2-amino-4-hydroxy-6-hydroxymethyl-7,8-dihydropteridine diphosphate and 4-aminobenzoate: step 1/2.</text>
</comment>
<dbReference type="Gene3D" id="3.20.20.20">
    <property type="entry name" value="Dihydropteroate synthase-like"/>
    <property type="match status" value="1"/>
</dbReference>
<dbReference type="PANTHER" id="PTHR20941:SF1">
    <property type="entry name" value="FOLIC ACID SYNTHESIS PROTEIN FOL1"/>
    <property type="match status" value="1"/>
</dbReference>
<evidence type="ECO:0000313" key="12">
    <source>
        <dbReference type="Proteomes" id="UP000029714"/>
    </source>
</evidence>
<evidence type="ECO:0000256" key="8">
    <source>
        <dbReference type="ARBA" id="ARBA00022909"/>
    </source>
</evidence>
<evidence type="ECO:0000313" key="10">
    <source>
        <dbReference type="EMBL" id="MWV70682.1"/>
    </source>
</evidence>
<evidence type="ECO:0000259" key="9">
    <source>
        <dbReference type="PROSITE" id="PS50972"/>
    </source>
</evidence>
<name>A0A347VP77_9HELI</name>
<dbReference type="InterPro" id="IPR011005">
    <property type="entry name" value="Dihydropteroate_synth-like_sf"/>
</dbReference>
<accession>A0A347VP77</accession>
<evidence type="ECO:0000256" key="3">
    <source>
        <dbReference type="ARBA" id="ARBA00004763"/>
    </source>
</evidence>
<keyword evidence="6" id="KW-0479">Metal-binding</keyword>
<dbReference type="GO" id="GO:0046656">
    <property type="term" value="P:folic acid biosynthetic process"/>
    <property type="evidence" value="ECO:0007669"/>
    <property type="project" value="UniProtKB-KW"/>
</dbReference>
<dbReference type="Proteomes" id="UP000477070">
    <property type="component" value="Unassembled WGS sequence"/>
</dbReference>
<dbReference type="OrthoDB" id="9811744at2"/>
<keyword evidence="7" id="KW-0460">Magnesium</keyword>
<dbReference type="SUPFAM" id="SSF51717">
    <property type="entry name" value="Dihydropteroate synthetase-like"/>
    <property type="match status" value="1"/>
</dbReference>
<dbReference type="GO" id="GO:0004156">
    <property type="term" value="F:dihydropteroate synthase activity"/>
    <property type="evidence" value="ECO:0007669"/>
    <property type="project" value="UniProtKB-EC"/>
</dbReference>
<reference evidence="11 12" key="2">
    <citation type="journal article" date="2016" name="Infect. Immun.">
        <title>Helicobacter saguini, a Novel Helicobacter Isolated from Cotton-Top Tamarins with Ulcerative Colitis, Has Proinflammatory Properties and Induces Typhlocolitis and Dysplasia in Gnotobiotic IL-10-/- Mice.</title>
        <authorList>
            <person name="Shen Z."/>
            <person name="Mannion A."/>
            <person name="Whary M.T."/>
            <person name="Muthupalani S."/>
            <person name="Sheh A."/>
            <person name="Feng Y."/>
            <person name="Gong G."/>
            <person name="Vandamme P."/>
            <person name="Holcombe H.R."/>
            <person name="Paster B.J."/>
            <person name="Fox J.G."/>
        </authorList>
    </citation>
    <scope>NUCLEOTIDE SEQUENCE [LARGE SCALE GENOMIC DNA]</scope>
    <source>
        <strain evidence="11 12">MIT 97-6194</strain>
    </source>
</reference>
<dbReference type="EMBL" id="QBIU01000002">
    <property type="protein sequence ID" value="MWV70682.1"/>
    <property type="molecule type" value="Genomic_DNA"/>
</dbReference>
<keyword evidence="12" id="KW-1185">Reference proteome</keyword>
<dbReference type="GO" id="GO:0046654">
    <property type="term" value="P:tetrahydrofolate biosynthetic process"/>
    <property type="evidence" value="ECO:0007669"/>
    <property type="project" value="TreeGrafter"/>
</dbReference>
<evidence type="ECO:0000313" key="13">
    <source>
        <dbReference type="Proteomes" id="UP000477070"/>
    </source>
</evidence>
<comment type="cofactor">
    <cofactor evidence="2">
        <name>Mg(2+)</name>
        <dbReference type="ChEBI" id="CHEBI:18420"/>
    </cofactor>
</comment>
<keyword evidence="8" id="KW-0289">Folate biosynthesis</keyword>
<dbReference type="PROSITE" id="PS00793">
    <property type="entry name" value="DHPS_2"/>
    <property type="match status" value="1"/>
</dbReference>
<evidence type="ECO:0000256" key="5">
    <source>
        <dbReference type="ARBA" id="ARBA00022679"/>
    </source>
</evidence>
<evidence type="ECO:0000256" key="2">
    <source>
        <dbReference type="ARBA" id="ARBA00001946"/>
    </source>
</evidence>
<dbReference type="EMBL" id="JRMP02000006">
    <property type="protein sequence ID" value="TLD94601.1"/>
    <property type="molecule type" value="Genomic_DNA"/>
</dbReference>
<reference evidence="11" key="3">
    <citation type="submission" date="2018-04" db="EMBL/GenBank/DDBJ databases">
        <authorList>
            <person name="Sheh A."/>
            <person name="Shen Z."/>
            <person name="Mannion A.J."/>
            <person name="Fox J.G."/>
        </authorList>
    </citation>
    <scope>NUCLEOTIDE SEQUENCE</scope>
    <source>
        <strain evidence="11">MIT 97-6194</strain>
    </source>
</reference>
<evidence type="ECO:0000256" key="4">
    <source>
        <dbReference type="ARBA" id="ARBA00012458"/>
    </source>
</evidence>
<dbReference type="GO" id="GO:0046872">
    <property type="term" value="F:metal ion binding"/>
    <property type="evidence" value="ECO:0007669"/>
    <property type="project" value="UniProtKB-KW"/>
</dbReference>
<gene>
    <name evidence="11" type="primary">folP</name>
    <name evidence="10" type="ORF">DCO61_11985</name>
    <name evidence="11" type="ORF">LS64_005440</name>
</gene>
<dbReference type="InterPro" id="IPR006390">
    <property type="entry name" value="DHP_synth_dom"/>
</dbReference>
<proteinExistence type="predicted"/>
<dbReference type="Pfam" id="PF00809">
    <property type="entry name" value="Pterin_bind"/>
    <property type="match status" value="1"/>
</dbReference>
<dbReference type="AlphaFoldDB" id="A0A347VP77"/>
<dbReference type="STRING" id="1548018.LS64_07665"/>
<reference evidence="10 13" key="4">
    <citation type="submission" date="2019-12" db="EMBL/GenBank/DDBJ databases">
        <title>Multi-Generational Helicobacter saguini Isolates.</title>
        <authorList>
            <person name="Mannion A."/>
            <person name="Shen Z."/>
            <person name="Fox J.G."/>
        </authorList>
    </citation>
    <scope>NUCLEOTIDE SEQUENCE [LARGE SCALE GENOMIC DNA]</scope>
    <source>
        <strain evidence="10">16-048</strain>
        <strain evidence="13">16-048 (F4)</strain>
    </source>
</reference>
<comment type="caution">
    <text evidence="11">The sequence shown here is derived from an EMBL/GenBank/DDBJ whole genome shotgun (WGS) entry which is preliminary data.</text>
</comment>
<evidence type="ECO:0000256" key="1">
    <source>
        <dbReference type="ARBA" id="ARBA00000012"/>
    </source>
</evidence>
<dbReference type="InterPro" id="IPR045031">
    <property type="entry name" value="DHP_synth-like"/>
</dbReference>
<dbReference type="GO" id="GO:0005829">
    <property type="term" value="C:cytosol"/>
    <property type="evidence" value="ECO:0007669"/>
    <property type="project" value="TreeGrafter"/>
</dbReference>
<dbReference type="CDD" id="cd00739">
    <property type="entry name" value="DHPS"/>
    <property type="match status" value="1"/>
</dbReference>
<dbReference type="PROSITE" id="PS50972">
    <property type="entry name" value="PTERIN_BINDING"/>
    <property type="match status" value="1"/>
</dbReference>
<sequence length="382" mass="43503">MRLERVKNLNTEMLNIKPDSIGYKIMKDKTQILGFKIDGLKLQAMQILKQDAISVGAELVTPRDAILCEKKSYDCLLFGSLKSLKLLSLKMQRQPFGLKSLSRELRAFIQTKINDKKSHKKSVMSIINVESNSFYKEFSVKDAIEKIHSDIELGADIIDIGAASSRPNADIIESKIEIKRLNLIFKEVSKIKTNTQFSIDTYNAETADIALNSGFNIINDISGNVESMSQILKKYPKSSYILMHIRGNPKTMQNDTHYENLLLEIDKYFEEKLRFLHAQKINNVILDVGIGFGKSAEQNVELIAKLRHFKHFRKPLLMGLSHKSFLGKILGSEKDSRLIASVIADFIALMNGADIIRTHDLKEHLEMLKIYEAFEMEDCDLM</sequence>
<evidence type="ECO:0000256" key="7">
    <source>
        <dbReference type="ARBA" id="ARBA00022842"/>
    </source>
</evidence>
<feature type="domain" description="Pterin-binding" evidence="9">
    <location>
        <begin position="121"/>
        <end position="369"/>
    </location>
</feature>
<dbReference type="EC" id="2.5.1.15" evidence="4"/>
<comment type="catalytic activity">
    <reaction evidence="1">
        <text>(7,8-dihydropterin-6-yl)methyl diphosphate + 4-aminobenzoate = 7,8-dihydropteroate + diphosphate</text>
        <dbReference type="Rhea" id="RHEA:19949"/>
        <dbReference type="ChEBI" id="CHEBI:17836"/>
        <dbReference type="ChEBI" id="CHEBI:17839"/>
        <dbReference type="ChEBI" id="CHEBI:33019"/>
        <dbReference type="ChEBI" id="CHEBI:72950"/>
        <dbReference type="EC" id="2.5.1.15"/>
    </reaction>
</comment>
<dbReference type="PANTHER" id="PTHR20941">
    <property type="entry name" value="FOLATE SYNTHESIS PROTEINS"/>
    <property type="match status" value="1"/>
</dbReference>
<dbReference type="Proteomes" id="UP000029714">
    <property type="component" value="Unassembled WGS sequence"/>
</dbReference>
<reference evidence="11 12" key="1">
    <citation type="journal article" date="2014" name="Genome Announc.">
        <title>Draft genome sequences of eight enterohepatic helicobacter species isolated from both laboratory and wild rodents.</title>
        <authorList>
            <person name="Sheh A."/>
            <person name="Shen Z."/>
            <person name="Fox J.G."/>
        </authorList>
    </citation>
    <scope>NUCLEOTIDE SEQUENCE [LARGE SCALE GENOMIC DNA]</scope>
    <source>
        <strain evidence="11 12">MIT 97-6194</strain>
    </source>
</reference>
<dbReference type="RefSeq" id="WP_034571996.1">
    <property type="nucleotide sequence ID" value="NZ_JRMP02000006.1"/>
</dbReference>